<comment type="caution">
    <text evidence="2">The sequence shown here is derived from an EMBL/GenBank/DDBJ whole genome shotgun (WGS) entry which is preliminary data.</text>
</comment>
<dbReference type="RefSeq" id="WP_267541464.1">
    <property type="nucleotide sequence ID" value="NZ_JAPNKA010000001.1"/>
</dbReference>
<evidence type="ECO:0000313" key="2">
    <source>
        <dbReference type="EMBL" id="MCY1082912.1"/>
    </source>
</evidence>
<sequence>MPPSVSRRFVPGLVRGFSIGLVALVLGLMPAAVRAEADTFGLGNGQHGSLQVKDSGVIINDSTALTAEVPEGATELPVADASAFAAGELVLVLQVGDEQPLDAFRAAVDELDARDSGAGRWELARLTEVVPGVLSLSAPLVNRYAAVSQVVRVPEYTDVRVLSSGSLRTRPWDGRSGGVLAFLATGTVFNQGTMEVEGAGFRGGAAEVGEAAALYDCMAQDGSASNGGGARKGEGLAGRREGMPRHGYGRLSNGGGGGNCHDAGGGGGGHVGQGGQGARSSQEVMERDVGGRGGSALSYERTQERLLLGGGGGAGIEGTDGGAGGGILFVRAREIQSPRPRGIITANGLGAASASSIHGGGGGGGAGGTVHVRVAEQFGCTVLSANGGVGADSDVSPGGGGGGGLLFIQAVGGVPSECTASVSAGLSGYSFAGARGAEPVAAGAPLYEGRLDVLALAFAAPTVPTWVSPGAGEEHVAAMPRIEGRTAPGATVQVFLDGEPLGEPVVADESGTFALVPPTALGDGPHEASAWAEQFGLRSASSEPLGFTVGGALVLLVGCGCGSSPGSGAWGLGLAVLALVLRGARRGTERG</sequence>
<dbReference type="InterPro" id="IPR058184">
    <property type="entry name" value="AgmC-like_N"/>
</dbReference>
<dbReference type="NCBIfam" id="NF047640">
    <property type="entry name" value="gliding_AgmC_N"/>
    <property type="match status" value="1"/>
</dbReference>
<keyword evidence="3" id="KW-1185">Reference proteome</keyword>
<dbReference type="InterPro" id="IPR013783">
    <property type="entry name" value="Ig-like_fold"/>
</dbReference>
<gene>
    <name evidence="2" type="ORF">OV287_51520</name>
</gene>
<accession>A0ABT4AQ56</accession>
<protein>
    <submittedName>
        <fullName evidence="2">Hemagglutinin</fullName>
    </submittedName>
</protein>
<name>A0ABT4AQ56_9BACT</name>
<proteinExistence type="predicted"/>
<dbReference type="Gene3D" id="2.60.40.10">
    <property type="entry name" value="Immunoglobulins"/>
    <property type="match status" value="1"/>
</dbReference>
<feature type="compositionally biased region" description="Gly residues" evidence="1">
    <location>
        <begin position="252"/>
        <end position="277"/>
    </location>
</feature>
<feature type="region of interest" description="Disordered" evidence="1">
    <location>
        <begin position="223"/>
        <end position="295"/>
    </location>
</feature>
<evidence type="ECO:0000256" key="1">
    <source>
        <dbReference type="SAM" id="MobiDB-lite"/>
    </source>
</evidence>
<dbReference type="Proteomes" id="UP001207654">
    <property type="component" value="Unassembled WGS sequence"/>
</dbReference>
<organism evidence="2 3">
    <name type="scientific">Archangium lansingense</name>
    <dbReference type="NCBI Taxonomy" id="2995310"/>
    <lineage>
        <taxon>Bacteria</taxon>
        <taxon>Pseudomonadati</taxon>
        <taxon>Myxococcota</taxon>
        <taxon>Myxococcia</taxon>
        <taxon>Myxococcales</taxon>
        <taxon>Cystobacterineae</taxon>
        <taxon>Archangiaceae</taxon>
        <taxon>Archangium</taxon>
    </lineage>
</organism>
<dbReference type="EMBL" id="JAPNKA010000001">
    <property type="protein sequence ID" value="MCY1082912.1"/>
    <property type="molecule type" value="Genomic_DNA"/>
</dbReference>
<feature type="compositionally biased region" description="Basic and acidic residues" evidence="1">
    <location>
        <begin position="231"/>
        <end position="244"/>
    </location>
</feature>
<reference evidence="2 3" key="1">
    <citation type="submission" date="2022-11" db="EMBL/GenBank/DDBJ databases">
        <title>Minimal conservation of predation-associated metabolite biosynthetic gene clusters underscores biosynthetic potential of Myxococcota including descriptions for ten novel species: Archangium lansinium sp. nov., Myxococcus landrumus sp. nov., Nannocystis bai.</title>
        <authorList>
            <person name="Ahearne A."/>
            <person name="Stevens C."/>
            <person name="Phillips K."/>
        </authorList>
    </citation>
    <scope>NUCLEOTIDE SEQUENCE [LARGE SCALE GENOMIC DNA]</scope>
    <source>
        <strain evidence="2 3">MIWBW</strain>
    </source>
</reference>
<evidence type="ECO:0000313" key="3">
    <source>
        <dbReference type="Proteomes" id="UP001207654"/>
    </source>
</evidence>